<keyword evidence="8" id="KW-1185">Reference proteome</keyword>
<dbReference type="Pfam" id="PF08031">
    <property type="entry name" value="BBE"/>
    <property type="match status" value="1"/>
</dbReference>
<evidence type="ECO:0000313" key="7">
    <source>
        <dbReference type="EMBL" id="CAH7687919.1"/>
    </source>
</evidence>
<reference evidence="7" key="1">
    <citation type="submission" date="2022-06" db="EMBL/GenBank/DDBJ databases">
        <authorList>
            <consortium name="SYNGENTA / RWTH Aachen University"/>
        </authorList>
    </citation>
    <scope>NUCLEOTIDE SEQUENCE</scope>
</reference>
<accession>A0AAV0BL04</accession>
<dbReference type="InterPro" id="IPR016166">
    <property type="entry name" value="FAD-bd_PCMH"/>
</dbReference>
<dbReference type="InterPro" id="IPR036318">
    <property type="entry name" value="FAD-bd_PCMH-like_sf"/>
</dbReference>
<dbReference type="Gene3D" id="3.40.462.20">
    <property type="match status" value="1"/>
</dbReference>
<comment type="cofactor">
    <cofactor evidence="1">
        <name>FAD</name>
        <dbReference type="ChEBI" id="CHEBI:57692"/>
    </cofactor>
</comment>
<dbReference type="PANTHER" id="PTHR42973:SF39">
    <property type="entry name" value="FAD-BINDING PCMH-TYPE DOMAIN-CONTAINING PROTEIN"/>
    <property type="match status" value="1"/>
</dbReference>
<dbReference type="Gene3D" id="3.30.465.10">
    <property type="match status" value="1"/>
</dbReference>
<evidence type="ECO:0000256" key="5">
    <source>
        <dbReference type="ARBA" id="ARBA00023002"/>
    </source>
</evidence>
<gene>
    <name evidence="7" type="ORF">PPACK8108_LOCUS22783</name>
</gene>
<dbReference type="Pfam" id="PF01565">
    <property type="entry name" value="FAD_binding_4"/>
    <property type="match status" value="1"/>
</dbReference>
<organism evidence="7 8">
    <name type="scientific">Phakopsora pachyrhizi</name>
    <name type="common">Asian soybean rust disease fungus</name>
    <dbReference type="NCBI Taxonomy" id="170000"/>
    <lineage>
        <taxon>Eukaryota</taxon>
        <taxon>Fungi</taxon>
        <taxon>Dikarya</taxon>
        <taxon>Basidiomycota</taxon>
        <taxon>Pucciniomycotina</taxon>
        <taxon>Pucciniomycetes</taxon>
        <taxon>Pucciniales</taxon>
        <taxon>Phakopsoraceae</taxon>
        <taxon>Phakopsora</taxon>
    </lineage>
</organism>
<evidence type="ECO:0000256" key="2">
    <source>
        <dbReference type="ARBA" id="ARBA00005466"/>
    </source>
</evidence>
<dbReference type="PROSITE" id="PS51387">
    <property type="entry name" value="FAD_PCMH"/>
    <property type="match status" value="1"/>
</dbReference>
<evidence type="ECO:0000313" key="8">
    <source>
        <dbReference type="Proteomes" id="UP001153365"/>
    </source>
</evidence>
<dbReference type="PANTHER" id="PTHR42973">
    <property type="entry name" value="BINDING OXIDOREDUCTASE, PUTATIVE (AFU_ORTHOLOGUE AFUA_1G17690)-RELATED"/>
    <property type="match status" value="1"/>
</dbReference>
<sequence length="571" mass="64532">MLKELRIVKILLIIILNLNFYLIKTSTFDSLSKFFDLQPIKQLDSTKISLLKDSYTSLTNCLKDQINLSDQNLSSSSKLFLKNQPGYHNASLTYNLAIQHKPLTIFYPDSPVEISIAIRCANLFRTVIVTRSGGHSYSSFGTRDNSLVIDVSNLNHFRFESNNKGRVGELVNIGAGLRLGDLDISLAERERAIGHSSEPYIGVSGHALCGGFGFSSRLWGLFQDQVIEMEVVKATGEIVKVSESKNSDLFFAMRGAGSSFGILTSMTLRTESEPRTVIHFRTNYRFPDYLTAASALKNFQTWSIESAPPSLGIRWNISLVPTDVDDDDDNNNNKVESNQFVLNWQLKGSYIGHYGRFEKIYRSLTDRFGYDSEDDESIERLNWIDSAKMLADGRNLSSDGINPTTYNSSFYAKSLIVKDSEQLNFSTILNFTKLLYNFSDEYKNLTDLLKGWLIEIHLMGGSFEGQPTGIKHLSNPRTSSFGPRDGLLLIQMIGEKESSDDKGLILSFFESIYRSLGGGRNELIGFSCFSDSRFSSDRAHREYFGKDLTRRLKELKSRYDPSRIFQNPHNF</sequence>
<comment type="similarity">
    <text evidence="2">Belongs to the oxygen-dependent FAD-linked oxidoreductase family.</text>
</comment>
<keyword evidence="4" id="KW-0274">FAD</keyword>
<dbReference type="InterPro" id="IPR050416">
    <property type="entry name" value="FAD-linked_Oxidoreductase"/>
</dbReference>
<evidence type="ECO:0000259" key="6">
    <source>
        <dbReference type="PROSITE" id="PS51387"/>
    </source>
</evidence>
<dbReference type="InterPro" id="IPR016169">
    <property type="entry name" value="FAD-bd_PCMH_sub2"/>
</dbReference>
<dbReference type="PROSITE" id="PS00862">
    <property type="entry name" value="OX2_COVAL_FAD"/>
    <property type="match status" value="1"/>
</dbReference>
<name>A0AAV0BL04_PHAPC</name>
<evidence type="ECO:0000256" key="1">
    <source>
        <dbReference type="ARBA" id="ARBA00001974"/>
    </source>
</evidence>
<dbReference type="InterPro" id="IPR006094">
    <property type="entry name" value="Oxid_FAD_bind_N"/>
</dbReference>
<evidence type="ECO:0000256" key="3">
    <source>
        <dbReference type="ARBA" id="ARBA00022630"/>
    </source>
</evidence>
<dbReference type="SUPFAM" id="SSF56176">
    <property type="entry name" value="FAD-binding/transporter-associated domain-like"/>
    <property type="match status" value="1"/>
</dbReference>
<dbReference type="InterPro" id="IPR012951">
    <property type="entry name" value="BBE"/>
</dbReference>
<dbReference type="GO" id="GO:0016491">
    <property type="term" value="F:oxidoreductase activity"/>
    <property type="evidence" value="ECO:0007669"/>
    <property type="project" value="UniProtKB-KW"/>
</dbReference>
<dbReference type="AlphaFoldDB" id="A0AAV0BL04"/>
<keyword evidence="3" id="KW-0285">Flavoprotein</keyword>
<dbReference type="GO" id="GO:0071949">
    <property type="term" value="F:FAD binding"/>
    <property type="evidence" value="ECO:0007669"/>
    <property type="project" value="InterPro"/>
</dbReference>
<protein>
    <recommendedName>
        <fullName evidence="6">FAD-binding PCMH-type domain-containing protein</fullName>
    </recommendedName>
</protein>
<dbReference type="EMBL" id="CALTRL010005923">
    <property type="protein sequence ID" value="CAH7687919.1"/>
    <property type="molecule type" value="Genomic_DNA"/>
</dbReference>
<proteinExistence type="inferred from homology"/>
<dbReference type="InterPro" id="IPR006093">
    <property type="entry name" value="Oxy_OxRdtase_FAD_BS"/>
</dbReference>
<keyword evidence="5" id="KW-0560">Oxidoreductase</keyword>
<comment type="caution">
    <text evidence="7">The sequence shown here is derived from an EMBL/GenBank/DDBJ whole genome shotgun (WGS) entry which is preliminary data.</text>
</comment>
<feature type="domain" description="FAD-binding PCMH-type" evidence="6">
    <location>
        <begin position="98"/>
        <end position="273"/>
    </location>
</feature>
<dbReference type="Proteomes" id="UP001153365">
    <property type="component" value="Unassembled WGS sequence"/>
</dbReference>
<evidence type="ECO:0000256" key="4">
    <source>
        <dbReference type="ARBA" id="ARBA00022827"/>
    </source>
</evidence>